<accession>A0A4V3H021</accession>
<dbReference type="GO" id="GO:0044780">
    <property type="term" value="P:bacterial-type flagellum assembly"/>
    <property type="evidence" value="ECO:0007669"/>
    <property type="project" value="InterPro"/>
</dbReference>
<comment type="caution">
    <text evidence="2">The sequence shown here is derived from an EMBL/GenBank/DDBJ whole genome shotgun (WGS) entry which is preliminary data.</text>
</comment>
<reference evidence="2 3" key="1">
    <citation type="submission" date="2019-03" db="EMBL/GenBank/DDBJ databases">
        <title>Subsurface microbial communities from deep shales in Ohio and West Virginia, USA.</title>
        <authorList>
            <person name="Wrighton K."/>
        </authorList>
    </citation>
    <scope>NUCLEOTIDE SEQUENCE [LARGE SCALE GENOMIC DNA]</scope>
    <source>
        <strain evidence="2 3">MSL 6dP</strain>
    </source>
</reference>
<dbReference type="Proteomes" id="UP000295832">
    <property type="component" value="Unassembled WGS sequence"/>
</dbReference>
<dbReference type="Gene3D" id="1.20.58.300">
    <property type="entry name" value="FlgN-like"/>
    <property type="match status" value="1"/>
</dbReference>
<dbReference type="RefSeq" id="WP_134114522.1">
    <property type="nucleotide sequence ID" value="NZ_SOEG01000002.1"/>
</dbReference>
<dbReference type="EMBL" id="SOEG01000002">
    <property type="protein sequence ID" value="TDX58939.1"/>
    <property type="molecule type" value="Genomic_DNA"/>
</dbReference>
<evidence type="ECO:0000313" key="3">
    <source>
        <dbReference type="Proteomes" id="UP000295832"/>
    </source>
</evidence>
<keyword evidence="1" id="KW-1005">Bacterial flagellum biogenesis</keyword>
<dbReference type="InterPro" id="IPR036679">
    <property type="entry name" value="FlgN-like_sf"/>
</dbReference>
<gene>
    <name evidence="2" type="ORF">C7959_10277</name>
</gene>
<protein>
    <submittedName>
        <fullName evidence="2">FlgN protein</fullName>
    </submittedName>
</protein>
<sequence>MIQSNIRKDREIIGILSELKSWWEGSAEGQTIFLLIRREIYMGFQQILSFLISSYQTELDYYKELLELSYIQKKLIKEEKMDELLMILNEKDIYISKIDGIEEKLQPYKEGISKGLDLEGENWMEGLLNSKLATPKLKKILMELRKIVQDLYDLDQENQKFIEKSKQELVKRLNKVKIGLKMNKSYNNNDKVRVHSRFIDNKR</sequence>
<proteinExistence type="predicted"/>
<dbReference type="InterPro" id="IPR007809">
    <property type="entry name" value="FlgN-like"/>
</dbReference>
<evidence type="ECO:0000313" key="2">
    <source>
        <dbReference type="EMBL" id="TDX58939.1"/>
    </source>
</evidence>
<dbReference type="Pfam" id="PF05130">
    <property type="entry name" value="FlgN"/>
    <property type="match status" value="1"/>
</dbReference>
<dbReference type="AlphaFoldDB" id="A0A4V3H021"/>
<evidence type="ECO:0000256" key="1">
    <source>
        <dbReference type="ARBA" id="ARBA00022795"/>
    </source>
</evidence>
<name>A0A4V3H021_9FIRM</name>
<keyword evidence="3" id="KW-1185">Reference proteome</keyword>
<dbReference type="SUPFAM" id="SSF140566">
    <property type="entry name" value="FlgN-like"/>
    <property type="match status" value="1"/>
</dbReference>
<organism evidence="2 3">
    <name type="scientific">Orenia marismortui</name>
    <dbReference type="NCBI Taxonomy" id="46469"/>
    <lineage>
        <taxon>Bacteria</taxon>
        <taxon>Bacillati</taxon>
        <taxon>Bacillota</taxon>
        <taxon>Clostridia</taxon>
        <taxon>Halanaerobiales</taxon>
        <taxon>Halobacteroidaceae</taxon>
        <taxon>Orenia</taxon>
    </lineage>
</organism>